<dbReference type="OrthoDB" id="5187212at2"/>
<dbReference type="EMBL" id="LGEM01000024">
    <property type="protein sequence ID" value="KUP97471.1"/>
    <property type="molecule type" value="Genomic_DNA"/>
</dbReference>
<dbReference type="InterPro" id="IPR058442">
    <property type="entry name" value="DUF8129"/>
</dbReference>
<dbReference type="STRING" id="665004.AC529_06400"/>
<feature type="domain" description="DUF8129" evidence="2">
    <location>
        <begin position="9"/>
        <end position="62"/>
    </location>
</feature>
<organism evidence="3 4">
    <name type="scientific">Thermobifida cellulosilytica TB100</name>
    <dbReference type="NCBI Taxonomy" id="665004"/>
    <lineage>
        <taxon>Bacteria</taxon>
        <taxon>Bacillati</taxon>
        <taxon>Actinomycetota</taxon>
        <taxon>Actinomycetes</taxon>
        <taxon>Streptosporangiales</taxon>
        <taxon>Nocardiopsidaceae</taxon>
        <taxon>Thermobifida</taxon>
    </lineage>
</organism>
<dbReference type="Pfam" id="PF26450">
    <property type="entry name" value="DUF8129"/>
    <property type="match status" value="1"/>
</dbReference>
<evidence type="ECO:0000313" key="4">
    <source>
        <dbReference type="Proteomes" id="UP000074382"/>
    </source>
</evidence>
<keyword evidence="4" id="KW-1185">Reference proteome</keyword>
<name>A0A147KJP6_THECS</name>
<feature type="compositionally biased region" description="Polar residues" evidence="1">
    <location>
        <begin position="63"/>
        <end position="72"/>
    </location>
</feature>
<evidence type="ECO:0000259" key="2">
    <source>
        <dbReference type="Pfam" id="PF26450"/>
    </source>
</evidence>
<dbReference type="PATRIC" id="fig|665004.4.peg.3134"/>
<comment type="caution">
    <text evidence="3">The sequence shown here is derived from an EMBL/GenBank/DDBJ whole genome shotgun (WGS) entry which is preliminary data.</text>
</comment>
<dbReference type="AlphaFoldDB" id="A0A147KJP6"/>
<proteinExistence type="predicted"/>
<dbReference type="Proteomes" id="UP000074382">
    <property type="component" value="Unassembled WGS sequence"/>
</dbReference>
<evidence type="ECO:0000313" key="3">
    <source>
        <dbReference type="EMBL" id="KUP97471.1"/>
    </source>
</evidence>
<sequence length="117" mass="12828">MPSLRRDDLMIPDYEYLPLGTLQHRIRALDQEQMRQLIAYEEAHARRTPVLELMYQRLRSLQEGAQPSSGDQTAAPEVPPPASGDSPVSRAGQAPAAGPPPHGNPAQPGRAKGDRRT</sequence>
<protein>
    <recommendedName>
        <fullName evidence="2">DUF8129 domain-containing protein</fullName>
    </recommendedName>
</protein>
<reference evidence="4" key="1">
    <citation type="journal article" date="2017" name="Acta Aliment.">
        <title>Plant polysaccharide degrading enzyme system of Thermpbifida cellulosilytica TB100 revealed by de novo genome project data.</title>
        <authorList>
            <person name="Toth A."/>
            <person name="Baka E."/>
            <person name="Luzics S."/>
            <person name="Bata-Vidacs I."/>
            <person name="Nagy I."/>
            <person name="Balint B."/>
            <person name="Herceg R."/>
            <person name="Olasz F."/>
            <person name="Wilk T."/>
            <person name="Nagy T."/>
            <person name="Kriszt B."/>
            <person name="Nagy I."/>
            <person name="Kukolya J."/>
        </authorList>
    </citation>
    <scope>NUCLEOTIDE SEQUENCE [LARGE SCALE GENOMIC DNA]</scope>
    <source>
        <strain evidence="4">TB100</strain>
    </source>
</reference>
<evidence type="ECO:0000256" key="1">
    <source>
        <dbReference type="SAM" id="MobiDB-lite"/>
    </source>
</evidence>
<feature type="region of interest" description="Disordered" evidence="1">
    <location>
        <begin position="61"/>
        <end position="117"/>
    </location>
</feature>
<accession>A0A147KJP6</accession>
<gene>
    <name evidence="3" type="ORF">AC529_06400</name>
</gene>
<dbReference type="RefSeq" id="WP_068757458.1">
    <property type="nucleotide sequence ID" value="NZ_KQ950183.1"/>
</dbReference>